<proteinExistence type="predicted"/>
<protein>
    <submittedName>
        <fullName evidence="1">Uncharacterized protein</fullName>
    </submittedName>
</protein>
<name>A0A8J5I413_9STRA</name>
<dbReference type="AlphaFoldDB" id="A0A8J5I413"/>
<sequence>MAGSALQHVLTRQDGEEGRVVLVWKIFTEGEDEFAGLHSDEVGWAVVSAATSQGLSNPSTVLQNCMPYKPMHLSRTCEAMEKQFTRLILDARVYDALEAIIRLKMTRISLTTP</sequence>
<accession>A0A8J5I413</accession>
<dbReference type="EMBL" id="JAENGY010002153">
    <property type="protein sequence ID" value="KAG6945252.1"/>
    <property type="molecule type" value="Genomic_DNA"/>
</dbReference>
<evidence type="ECO:0000313" key="2">
    <source>
        <dbReference type="Proteomes" id="UP000709295"/>
    </source>
</evidence>
<dbReference type="Proteomes" id="UP000709295">
    <property type="component" value="Unassembled WGS sequence"/>
</dbReference>
<evidence type="ECO:0000313" key="1">
    <source>
        <dbReference type="EMBL" id="KAG6945252.1"/>
    </source>
</evidence>
<reference evidence="1" key="1">
    <citation type="submission" date="2021-01" db="EMBL/GenBank/DDBJ databases">
        <title>Phytophthora aleatoria, a newly-described species from Pinus radiata is distinct from Phytophthora cactorum isolates based on comparative genomics.</title>
        <authorList>
            <person name="Mcdougal R."/>
            <person name="Panda P."/>
            <person name="Williams N."/>
            <person name="Studholme D.J."/>
        </authorList>
    </citation>
    <scope>NUCLEOTIDE SEQUENCE</scope>
    <source>
        <strain evidence="1">NZFS 4037</strain>
    </source>
</reference>
<gene>
    <name evidence="1" type="ORF">JG688_00016656</name>
</gene>
<organism evidence="1 2">
    <name type="scientific">Phytophthora aleatoria</name>
    <dbReference type="NCBI Taxonomy" id="2496075"/>
    <lineage>
        <taxon>Eukaryota</taxon>
        <taxon>Sar</taxon>
        <taxon>Stramenopiles</taxon>
        <taxon>Oomycota</taxon>
        <taxon>Peronosporomycetes</taxon>
        <taxon>Peronosporales</taxon>
        <taxon>Peronosporaceae</taxon>
        <taxon>Phytophthora</taxon>
    </lineage>
</organism>
<keyword evidence="2" id="KW-1185">Reference proteome</keyword>
<comment type="caution">
    <text evidence="1">The sequence shown here is derived from an EMBL/GenBank/DDBJ whole genome shotgun (WGS) entry which is preliminary data.</text>
</comment>